<keyword evidence="1" id="KW-1133">Transmembrane helix</keyword>
<feature type="non-terminal residue" evidence="2">
    <location>
        <position position="1"/>
    </location>
</feature>
<reference evidence="2 3" key="1">
    <citation type="submission" date="2020-02" db="EMBL/GenBank/DDBJ databases">
        <authorList>
            <person name="Ferguson B K."/>
        </authorList>
    </citation>
    <scope>NUCLEOTIDE SEQUENCE [LARGE SCALE GENOMIC DNA]</scope>
</reference>
<feature type="non-terminal residue" evidence="2">
    <location>
        <position position="162"/>
    </location>
</feature>
<keyword evidence="1" id="KW-0812">Transmembrane</keyword>
<dbReference type="AlphaFoldDB" id="A0A6H5GVL4"/>
<dbReference type="EMBL" id="CADCXU010019137">
    <property type="protein sequence ID" value="CAB0007525.1"/>
    <property type="molecule type" value="Genomic_DNA"/>
</dbReference>
<name>A0A6H5GVL4_9HEMI</name>
<feature type="transmembrane region" description="Helical" evidence="1">
    <location>
        <begin position="110"/>
        <end position="134"/>
    </location>
</feature>
<sequence length="162" mass="19100">KIKTRWGPDMMLERRREAEGCRKVSWIFIARGIRSGHGENSETENRYMRPEPITFDRGKNYTASSRLLIIPKYSWNLAFEVNRRWPLTDLTVRQACTPNQCQDFQSAGRVVWVVSSCTLMCMFTQVVLPIFLILGEHRDCLSRECNLIYSSERWLFREAIFL</sequence>
<evidence type="ECO:0000256" key="1">
    <source>
        <dbReference type="SAM" id="Phobius"/>
    </source>
</evidence>
<organism evidence="2 3">
    <name type="scientific">Nesidiocoris tenuis</name>
    <dbReference type="NCBI Taxonomy" id="355587"/>
    <lineage>
        <taxon>Eukaryota</taxon>
        <taxon>Metazoa</taxon>
        <taxon>Ecdysozoa</taxon>
        <taxon>Arthropoda</taxon>
        <taxon>Hexapoda</taxon>
        <taxon>Insecta</taxon>
        <taxon>Pterygota</taxon>
        <taxon>Neoptera</taxon>
        <taxon>Paraneoptera</taxon>
        <taxon>Hemiptera</taxon>
        <taxon>Heteroptera</taxon>
        <taxon>Panheteroptera</taxon>
        <taxon>Cimicomorpha</taxon>
        <taxon>Miridae</taxon>
        <taxon>Dicyphina</taxon>
        <taxon>Nesidiocoris</taxon>
    </lineage>
</organism>
<gene>
    <name evidence="2" type="ORF">NTEN_LOCUS12800</name>
</gene>
<dbReference type="Proteomes" id="UP000479000">
    <property type="component" value="Unassembled WGS sequence"/>
</dbReference>
<protein>
    <submittedName>
        <fullName evidence="2">Uncharacterized protein</fullName>
    </submittedName>
</protein>
<keyword evidence="1" id="KW-0472">Membrane</keyword>
<evidence type="ECO:0000313" key="2">
    <source>
        <dbReference type="EMBL" id="CAB0007525.1"/>
    </source>
</evidence>
<accession>A0A6H5GVL4</accession>
<evidence type="ECO:0000313" key="3">
    <source>
        <dbReference type="Proteomes" id="UP000479000"/>
    </source>
</evidence>
<proteinExistence type="predicted"/>
<keyword evidence="3" id="KW-1185">Reference proteome</keyword>